<feature type="compositionally biased region" description="Basic and acidic residues" evidence="1">
    <location>
        <begin position="327"/>
        <end position="339"/>
    </location>
</feature>
<reference evidence="2" key="1">
    <citation type="submission" date="2022-09" db="EMBL/GenBank/DDBJ databases">
        <title>Fusarium specimens isolated from Avocado Roots.</title>
        <authorList>
            <person name="Stajich J."/>
            <person name="Roper C."/>
            <person name="Heimlech-Rivalta G."/>
        </authorList>
    </citation>
    <scope>NUCLEOTIDE SEQUENCE</scope>
    <source>
        <strain evidence="2">A02</strain>
    </source>
</reference>
<feature type="compositionally biased region" description="Gly residues" evidence="1">
    <location>
        <begin position="29"/>
        <end position="40"/>
    </location>
</feature>
<feature type="region of interest" description="Disordered" evidence="1">
    <location>
        <begin position="305"/>
        <end position="379"/>
    </location>
</feature>
<dbReference type="EMBL" id="JAOQAV010000008">
    <property type="protein sequence ID" value="KAJ4192237.1"/>
    <property type="molecule type" value="Genomic_DNA"/>
</dbReference>
<feature type="compositionally biased region" description="Polar residues" evidence="1">
    <location>
        <begin position="469"/>
        <end position="478"/>
    </location>
</feature>
<keyword evidence="3" id="KW-1185">Reference proteome</keyword>
<protein>
    <submittedName>
        <fullName evidence="2">Uncharacterized protein</fullName>
    </submittedName>
</protein>
<gene>
    <name evidence="2" type="ORF">NW755_004366</name>
</gene>
<feature type="compositionally biased region" description="Polar residues" evidence="1">
    <location>
        <begin position="115"/>
        <end position="127"/>
    </location>
</feature>
<dbReference type="Proteomes" id="UP001152087">
    <property type="component" value="Unassembled WGS sequence"/>
</dbReference>
<feature type="region of interest" description="Disordered" evidence="1">
    <location>
        <begin position="456"/>
        <end position="504"/>
    </location>
</feature>
<name>A0A9W8RDS4_9HYPO</name>
<dbReference type="OrthoDB" id="5103823at2759"/>
<feature type="compositionally biased region" description="Basic and acidic residues" evidence="1">
    <location>
        <begin position="237"/>
        <end position="250"/>
    </location>
</feature>
<feature type="compositionally biased region" description="Basic and acidic residues" evidence="1">
    <location>
        <begin position="44"/>
        <end position="57"/>
    </location>
</feature>
<dbReference type="AlphaFoldDB" id="A0A9W8RDS4"/>
<feature type="compositionally biased region" description="Acidic residues" evidence="1">
    <location>
        <begin position="225"/>
        <end position="236"/>
    </location>
</feature>
<feature type="compositionally biased region" description="Pro residues" evidence="1">
    <location>
        <begin position="60"/>
        <end position="76"/>
    </location>
</feature>
<feature type="region of interest" description="Disordered" evidence="1">
    <location>
        <begin position="221"/>
        <end position="279"/>
    </location>
</feature>
<proteinExistence type="predicted"/>
<evidence type="ECO:0000313" key="2">
    <source>
        <dbReference type="EMBL" id="KAJ4192237.1"/>
    </source>
</evidence>
<feature type="compositionally biased region" description="Polar residues" evidence="1">
    <location>
        <begin position="134"/>
        <end position="158"/>
    </location>
</feature>
<sequence>MSGAGYNDPEKLAAARELAMSFGNSSQPRGGGGGGGGGGSRQRRGNDFENRAPREKYNYSPPPPPRTVISNIPPPSRRSYTDTLVSGNVRRPPGHILGSSPMDFLNRREPAPQPASDQPQEPPNQSAMAVLPPSLTSTPVNNVAQRQNGTNISGNENRTIAPARADEGRMVDIQAETTMAKGTESSQPNANRPMCAAPAQTPAIVPKSLQNNNIASTWAASYNDSSDEEEGEEEGEIIERSKAAPSRKDVPNLPKADDEDLIMISPDQKPSTPYTEDVSKFPLAPTETENGILVQKVRKNIVLPLQENRRGPAEGSSAIKQTSHELATSRDQTRGENKPGEPTNISNLRPQAPGFVPESRAVPLDSPMSPPGFPPSTPTANPFAAKLDTEIHEEAASHQSHSRYLVAQNTHGSPSFAGHLVTITPVRITNGLLIPGPTNGHVLMQPHLDTPHDLHASPMQFPAMPMTPGPSQSSQAGENKTAAPVEKQKAPRKTQGLKSSMWAS</sequence>
<organism evidence="2 3">
    <name type="scientific">Fusarium falciforme</name>
    <dbReference type="NCBI Taxonomy" id="195108"/>
    <lineage>
        <taxon>Eukaryota</taxon>
        <taxon>Fungi</taxon>
        <taxon>Dikarya</taxon>
        <taxon>Ascomycota</taxon>
        <taxon>Pezizomycotina</taxon>
        <taxon>Sordariomycetes</taxon>
        <taxon>Hypocreomycetidae</taxon>
        <taxon>Hypocreales</taxon>
        <taxon>Nectriaceae</taxon>
        <taxon>Fusarium</taxon>
        <taxon>Fusarium solani species complex</taxon>
    </lineage>
</organism>
<feature type="compositionally biased region" description="Pro residues" evidence="1">
    <location>
        <begin position="368"/>
        <end position="377"/>
    </location>
</feature>
<accession>A0A9W8RDS4</accession>
<evidence type="ECO:0000313" key="3">
    <source>
        <dbReference type="Proteomes" id="UP001152087"/>
    </source>
</evidence>
<evidence type="ECO:0000256" key="1">
    <source>
        <dbReference type="SAM" id="MobiDB-lite"/>
    </source>
</evidence>
<comment type="caution">
    <text evidence="2">The sequence shown here is derived from an EMBL/GenBank/DDBJ whole genome shotgun (WGS) entry which is preliminary data.</text>
</comment>
<feature type="region of interest" description="Disordered" evidence="1">
    <location>
        <begin position="1"/>
        <end position="196"/>
    </location>
</feature>